<reference evidence="2" key="1">
    <citation type="submission" date="2021-01" db="EMBL/GenBank/DDBJ databases">
        <authorList>
            <person name="Corre E."/>
            <person name="Pelletier E."/>
            <person name="Niang G."/>
            <person name="Scheremetjew M."/>
            <person name="Finn R."/>
            <person name="Kale V."/>
            <person name="Holt S."/>
            <person name="Cochrane G."/>
            <person name="Meng A."/>
            <person name="Brown T."/>
            <person name="Cohen L."/>
        </authorList>
    </citation>
    <scope>NUCLEOTIDE SEQUENCE</scope>
    <source>
        <strain evidence="2">CCMP1381</strain>
    </source>
</reference>
<dbReference type="SUPFAM" id="SSF103473">
    <property type="entry name" value="MFS general substrate transporter"/>
    <property type="match status" value="1"/>
</dbReference>
<evidence type="ECO:0000313" key="2">
    <source>
        <dbReference type="EMBL" id="CAD9424217.1"/>
    </source>
</evidence>
<feature type="transmembrane region" description="Helical" evidence="1">
    <location>
        <begin position="121"/>
        <end position="143"/>
    </location>
</feature>
<keyword evidence="1" id="KW-1133">Transmembrane helix</keyword>
<dbReference type="Gene3D" id="1.20.1250.20">
    <property type="entry name" value="MFS general substrate transporter like domains"/>
    <property type="match status" value="1"/>
</dbReference>
<sequence>MTLVCMRLSKHTSDRGLVLLACVLYALGALCACLLWDYHMTIWQFVVGDLAMITAVPLAFSPNRALFSKEVAGSHHQALLSSLLSVVASVGSIMGPLWMGATVGLDHKKDGEYSGPVGRVMFMGLIGLAVVMSLLVGLIWYWFFPPGGVINHVEKMPLPSDDEEVGDVADKLLSDD</sequence>
<gene>
    <name evidence="2" type="ORF">DSPE1174_LOCUS14383</name>
</gene>
<dbReference type="AlphaFoldDB" id="A0A7S2G2A3"/>
<protein>
    <recommendedName>
        <fullName evidence="3">Major facilitator superfamily associated domain-containing protein</fullName>
    </recommendedName>
</protein>
<dbReference type="EMBL" id="HBGS01028380">
    <property type="protein sequence ID" value="CAD9424217.1"/>
    <property type="molecule type" value="Transcribed_RNA"/>
</dbReference>
<feature type="transmembrane region" description="Helical" evidence="1">
    <location>
        <begin position="41"/>
        <end position="60"/>
    </location>
</feature>
<evidence type="ECO:0000256" key="1">
    <source>
        <dbReference type="SAM" id="Phobius"/>
    </source>
</evidence>
<dbReference type="PROSITE" id="PS51257">
    <property type="entry name" value="PROKAR_LIPOPROTEIN"/>
    <property type="match status" value="1"/>
</dbReference>
<dbReference type="InterPro" id="IPR036259">
    <property type="entry name" value="MFS_trans_sf"/>
</dbReference>
<accession>A0A7S2G2A3</accession>
<evidence type="ECO:0008006" key="3">
    <source>
        <dbReference type="Google" id="ProtNLM"/>
    </source>
</evidence>
<proteinExistence type="predicted"/>
<feature type="transmembrane region" description="Helical" evidence="1">
    <location>
        <begin position="80"/>
        <end position="101"/>
    </location>
</feature>
<organism evidence="2">
    <name type="scientific">Octactis speculum</name>
    <dbReference type="NCBI Taxonomy" id="3111310"/>
    <lineage>
        <taxon>Eukaryota</taxon>
        <taxon>Sar</taxon>
        <taxon>Stramenopiles</taxon>
        <taxon>Ochrophyta</taxon>
        <taxon>Dictyochophyceae</taxon>
        <taxon>Dictyochales</taxon>
        <taxon>Dictyochaceae</taxon>
        <taxon>Octactis</taxon>
    </lineage>
</organism>
<name>A0A7S2G2A3_9STRA</name>
<keyword evidence="1" id="KW-0472">Membrane</keyword>
<keyword evidence="1" id="KW-0812">Transmembrane</keyword>